<gene>
    <name evidence="1" type="ORF">AL399_05865</name>
</gene>
<accession>A0A0Q4B705</accession>
<evidence type="ECO:0000313" key="2">
    <source>
        <dbReference type="Proteomes" id="UP000054172"/>
    </source>
</evidence>
<reference evidence="1" key="1">
    <citation type="submission" date="2015-08" db="EMBL/GenBank/DDBJ databases">
        <title>Candidatus Bacteriodes Periocalifornicus.</title>
        <authorList>
            <person name="McLean J.S."/>
            <person name="Kelley S."/>
        </authorList>
    </citation>
    <scope>NUCLEOTIDE SEQUENCE [LARGE SCALE GENOMIC DNA]</scope>
    <source>
        <strain evidence="1">12B</strain>
    </source>
</reference>
<evidence type="ECO:0000313" key="1">
    <source>
        <dbReference type="EMBL" id="KQM08685.1"/>
    </source>
</evidence>
<proteinExistence type="predicted"/>
<keyword evidence="2" id="KW-1185">Reference proteome</keyword>
<name>A0A0Q4B705_9BACT</name>
<sequence length="264" mass="31786">MEKVDRAEFWRTQTLVNRTTDDDLFGEYYMLINFIWKNYKYSFEAIQNPYLHLISHYVELMYKRLIYSAKSFGIEFESKKYSHAHRLKYLYDKFISKIFYYALDTNQIEKEGYERQLEANERLVTTLRTDTTLYRYTCKATDVEKNREISNPFKSDIECPNISNVLQLIEIVRGGYIYISLVLKNNQAGLFSKDPGYILTLEECKYILEKDLQFSWCNVERVRELVEEGFIFAKRKEFDRLESCVIELTELWKRSFPPQSECNW</sequence>
<dbReference type="Proteomes" id="UP000054172">
    <property type="component" value="Unassembled WGS sequence"/>
</dbReference>
<dbReference type="PATRIC" id="fig|1702214.3.peg.414"/>
<organism evidence="1 2">
    <name type="scientific">Candidatus [Bacteroides] periocalifornicus</name>
    <dbReference type="NCBI Taxonomy" id="1702214"/>
    <lineage>
        <taxon>Bacteria</taxon>
        <taxon>Pseudomonadati</taxon>
        <taxon>Bacteroidota</taxon>
    </lineage>
</organism>
<protein>
    <submittedName>
        <fullName evidence="1">Uncharacterized protein</fullName>
    </submittedName>
</protein>
<comment type="caution">
    <text evidence="1">The sequence shown here is derived from an EMBL/GenBank/DDBJ whole genome shotgun (WGS) entry which is preliminary data.</text>
</comment>
<dbReference type="AlphaFoldDB" id="A0A0Q4B705"/>
<dbReference type="EMBL" id="LIIK01000025">
    <property type="protein sequence ID" value="KQM08685.1"/>
    <property type="molecule type" value="Genomic_DNA"/>
</dbReference>